<protein>
    <submittedName>
        <fullName evidence="2">DUF3466 family protein</fullName>
    </submittedName>
</protein>
<proteinExistence type="predicted"/>
<comment type="caution">
    <text evidence="2">The sequence shown here is derived from an EMBL/GenBank/DDBJ whole genome shotgun (WGS) entry which is preliminary data.</text>
</comment>
<dbReference type="NCBIfam" id="TIGR02913">
    <property type="entry name" value="HAF_rpt"/>
    <property type="match status" value="4"/>
</dbReference>
<organism evidence="2 3">
    <name type="scientific">Ideonella lacteola</name>
    <dbReference type="NCBI Taxonomy" id="2984193"/>
    <lineage>
        <taxon>Bacteria</taxon>
        <taxon>Pseudomonadati</taxon>
        <taxon>Pseudomonadota</taxon>
        <taxon>Betaproteobacteria</taxon>
        <taxon>Burkholderiales</taxon>
        <taxon>Sphaerotilaceae</taxon>
        <taxon>Ideonella</taxon>
    </lineage>
</organism>
<sequence length="357" mass="36984">MSVVLAAVGVWGSMSAHADTMTIYKVTELLIGPKSDVTLYSSAKAINKGGKTAVEYGYSVSGFAAASCAKAACTQIPELQVRSFPATSPAGINDAGHVTGSSFAGFTTHAFLWNGTQSIDLGGLPEDGCNGCMLDSYGRDINNKGQVVGVAYNLSGSARAFLYKDALMRNLGTLGGDFSAAYALNDKGDIVGVSTQSTGEQHAFLYRAGSMSDLGTLGGTHSAAFGVNELRQIVGCSTLVGDTEQRAFLHQQGAMTPLPSLGGNDACAMGINRNGWAVGYASDGVNPNPRGVLWQPGALVIDLNTRLDAKTGKNWVITEARAINDNGLIVATGEHNGITRAALLTPVQVEVPSATLQ</sequence>
<dbReference type="Pfam" id="PF11949">
    <property type="entry name" value="DUF3466"/>
    <property type="match status" value="1"/>
</dbReference>
<name>A0ABU9BVP8_9BURK</name>
<accession>A0ABU9BVP8</accession>
<dbReference type="RefSeq" id="WP_341428359.1">
    <property type="nucleotide sequence ID" value="NZ_JBBUTG010000023.1"/>
</dbReference>
<dbReference type="Proteomes" id="UP001371218">
    <property type="component" value="Unassembled WGS sequence"/>
</dbReference>
<feature type="signal peptide" evidence="1">
    <location>
        <begin position="1"/>
        <end position="18"/>
    </location>
</feature>
<keyword evidence="1" id="KW-0732">Signal</keyword>
<dbReference type="EMBL" id="JBBUTG010000023">
    <property type="protein sequence ID" value="MEK8033936.1"/>
    <property type="molecule type" value="Genomic_DNA"/>
</dbReference>
<feature type="chain" id="PRO_5046670097" evidence="1">
    <location>
        <begin position="19"/>
        <end position="357"/>
    </location>
</feature>
<evidence type="ECO:0000313" key="2">
    <source>
        <dbReference type="EMBL" id="MEK8033936.1"/>
    </source>
</evidence>
<keyword evidence="3" id="KW-1185">Reference proteome</keyword>
<evidence type="ECO:0000313" key="3">
    <source>
        <dbReference type="Proteomes" id="UP001371218"/>
    </source>
</evidence>
<evidence type="ECO:0000256" key="1">
    <source>
        <dbReference type="SAM" id="SignalP"/>
    </source>
</evidence>
<dbReference type="InterPro" id="IPR014262">
    <property type="entry name" value="HAF_rpt"/>
</dbReference>
<reference evidence="2 3" key="1">
    <citation type="submission" date="2024-04" db="EMBL/GenBank/DDBJ databases">
        <title>Novel species of the genus Ideonella isolated from streams.</title>
        <authorList>
            <person name="Lu H."/>
        </authorList>
    </citation>
    <scope>NUCLEOTIDE SEQUENCE [LARGE SCALE GENOMIC DNA]</scope>
    <source>
        <strain evidence="2 3">DXS29W</strain>
    </source>
</reference>
<dbReference type="InterPro" id="IPR022562">
    <property type="entry name" value="DUF3466"/>
</dbReference>
<gene>
    <name evidence="2" type="ORF">AACH06_24185</name>
</gene>